<sequence>MTKQPFLYFSYVFLFVATAFITCTCGSLVIAIFQYFIDKSHDLKKIIVKEFESHEFSLHLIEALRIQEKFKDNDESLKKYKFSVEKSKFQGRIGISITIILRLRKISYTKRRVTEFSHITQKGKGAAMLLLKDCHHYVNQDFKILAVIGSGGTASVHAAYWKDDATKFAIKKITKSVMEEEIIINEINIMKRVDFHPNIIKFVGVIIDEINYSLVLEYADGGTLGKYLEIAETLTPEIQLKFAKEIASAIYCLHNYDIIHRDIHPNNILVHGHVIKLADFGRSCIQGSDVDTEVFGVLPYVDPKMLDKKIPYNLSKKSDIYSMGVTFWQLTSCSSPFNFEKRKDHASISLDILNDVREEPIPNTNVKFIELYQQCWRYEPDKRPDVNQVISKLNEIGSENNFNSKKNENVEIKITEELKSEEIKDDFSDCHLSNYD</sequence>
<dbReference type="PROSITE" id="PS00107">
    <property type="entry name" value="PROTEIN_KINASE_ATP"/>
    <property type="match status" value="1"/>
</dbReference>
<keyword evidence="2" id="KW-1133">Transmembrane helix</keyword>
<dbReference type="InterPro" id="IPR051681">
    <property type="entry name" value="Ser/Thr_Kinases-Pseudokinases"/>
</dbReference>
<comment type="caution">
    <text evidence="4">The sequence shown here is derived from an EMBL/GenBank/DDBJ whole genome shotgun (WGS) entry which is preliminary data.</text>
</comment>
<dbReference type="PRINTS" id="PR00109">
    <property type="entry name" value="TYRKINASE"/>
</dbReference>
<keyword evidence="1" id="KW-0547">Nucleotide-binding</keyword>
<reference evidence="4 5" key="1">
    <citation type="journal article" date="2013" name="Proc. Natl. Acad. Sci. U.S.A.">
        <title>Genome of an arbuscular mycorrhizal fungus provides insight into the oldest plant symbiosis.</title>
        <authorList>
            <person name="Tisserant E."/>
            <person name="Malbreil M."/>
            <person name="Kuo A."/>
            <person name="Kohler A."/>
            <person name="Symeonidi A."/>
            <person name="Balestrini R."/>
            <person name="Charron P."/>
            <person name="Duensing N."/>
            <person name="Frei Dit Frey N."/>
            <person name="Gianinazzi-Pearson V."/>
            <person name="Gilbert L.B."/>
            <person name="Handa Y."/>
            <person name="Herr J.R."/>
            <person name="Hijri M."/>
            <person name="Koul R."/>
            <person name="Kawaguchi M."/>
            <person name="Krajinski F."/>
            <person name="Lammers P.J."/>
            <person name="Masclaux F.G."/>
            <person name="Murat C."/>
            <person name="Morin E."/>
            <person name="Ndikumana S."/>
            <person name="Pagni M."/>
            <person name="Petitpierre D."/>
            <person name="Requena N."/>
            <person name="Rosikiewicz P."/>
            <person name="Riley R."/>
            <person name="Saito K."/>
            <person name="San Clemente H."/>
            <person name="Shapiro H."/>
            <person name="van Tuinen D."/>
            <person name="Becard G."/>
            <person name="Bonfante P."/>
            <person name="Paszkowski U."/>
            <person name="Shachar-Hill Y.Y."/>
            <person name="Tuskan G.A."/>
            <person name="Young P.W."/>
            <person name="Sanders I.R."/>
            <person name="Henrissat B."/>
            <person name="Rensing S.A."/>
            <person name="Grigoriev I.V."/>
            <person name="Corradi N."/>
            <person name="Roux C."/>
            <person name="Martin F."/>
        </authorList>
    </citation>
    <scope>NUCLEOTIDE SEQUENCE [LARGE SCALE GENOMIC DNA]</scope>
    <source>
        <strain evidence="4 5">DAOM 197198</strain>
    </source>
</reference>
<dbReference type="InterPro" id="IPR001245">
    <property type="entry name" value="Ser-Thr/Tyr_kinase_cat_dom"/>
</dbReference>
<dbReference type="Gene3D" id="1.10.510.10">
    <property type="entry name" value="Transferase(Phosphotransferase) domain 1"/>
    <property type="match status" value="1"/>
</dbReference>
<reference evidence="4 5" key="2">
    <citation type="journal article" date="2018" name="New Phytol.">
        <title>High intraspecific genome diversity in the model arbuscular mycorrhizal symbiont Rhizophagus irregularis.</title>
        <authorList>
            <person name="Chen E.C.H."/>
            <person name="Morin E."/>
            <person name="Beaudet D."/>
            <person name="Noel J."/>
            <person name="Yildirir G."/>
            <person name="Ndikumana S."/>
            <person name="Charron P."/>
            <person name="St-Onge C."/>
            <person name="Giorgi J."/>
            <person name="Kruger M."/>
            <person name="Marton T."/>
            <person name="Ropars J."/>
            <person name="Grigoriev I.V."/>
            <person name="Hainaut M."/>
            <person name="Henrissat B."/>
            <person name="Roux C."/>
            <person name="Martin F."/>
            <person name="Corradi N."/>
        </authorList>
    </citation>
    <scope>NUCLEOTIDE SEQUENCE [LARGE SCALE GENOMIC DNA]</scope>
    <source>
        <strain evidence="4 5">DAOM 197198</strain>
    </source>
</reference>
<dbReference type="Pfam" id="PF00069">
    <property type="entry name" value="Pkinase"/>
    <property type="match status" value="1"/>
</dbReference>
<dbReference type="InterPro" id="IPR017441">
    <property type="entry name" value="Protein_kinase_ATP_BS"/>
</dbReference>
<keyword evidence="2" id="KW-0812">Transmembrane</keyword>
<keyword evidence="5" id="KW-1185">Reference proteome</keyword>
<organism evidence="4 5">
    <name type="scientific">Rhizophagus irregularis (strain DAOM 181602 / DAOM 197198 / MUCL 43194)</name>
    <name type="common">Arbuscular mycorrhizal fungus</name>
    <name type="synonym">Glomus intraradices</name>
    <dbReference type="NCBI Taxonomy" id="747089"/>
    <lineage>
        <taxon>Eukaryota</taxon>
        <taxon>Fungi</taxon>
        <taxon>Fungi incertae sedis</taxon>
        <taxon>Mucoromycota</taxon>
        <taxon>Glomeromycotina</taxon>
        <taxon>Glomeromycetes</taxon>
        <taxon>Glomerales</taxon>
        <taxon>Glomeraceae</taxon>
        <taxon>Rhizophagus</taxon>
    </lineage>
</organism>
<keyword evidence="2" id="KW-0472">Membrane</keyword>
<dbReference type="EMBL" id="AUPC02000021">
    <property type="protein sequence ID" value="POG79932.1"/>
    <property type="molecule type" value="Genomic_DNA"/>
</dbReference>
<protein>
    <submittedName>
        <fullName evidence="4">Kinase-like domain-containing protein</fullName>
    </submittedName>
</protein>
<evidence type="ECO:0000313" key="4">
    <source>
        <dbReference type="EMBL" id="POG79932.1"/>
    </source>
</evidence>
<accession>A0A2P4QQP4</accession>
<feature type="transmembrane region" description="Helical" evidence="2">
    <location>
        <begin position="6"/>
        <end position="37"/>
    </location>
</feature>
<dbReference type="VEuPathDB" id="FungiDB:RhiirFUN_012801"/>
<evidence type="ECO:0000256" key="2">
    <source>
        <dbReference type="SAM" id="Phobius"/>
    </source>
</evidence>
<dbReference type="InterPro" id="IPR000719">
    <property type="entry name" value="Prot_kinase_dom"/>
</dbReference>
<keyword evidence="1" id="KW-0067">ATP-binding</keyword>
<evidence type="ECO:0000256" key="1">
    <source>
        <dbReference type="PROSITE-ProRule" id="PRU10141"/>
    </source>
</evidence>
<dbReference type="Proteomes" id="UP000018888">
    <property type="component" value="Unassembled WGS sequence"/>
</dbReference>
<evidence type="ECO:0000259" key="3">
    <source>
        <dbReference type="PROSITE" id="PS50011"/>
    </source>
</evidence>
<name>A0A2P4QQP4_RHIID</name>
<dbReference type="InterPro" id="IPR011009">
    <property type="entry name" value="Kinase-like_dom_sf"/>
</dbReference>
<dbReference type="AlphaFoldDB" id="A0A2P4QQP4"/>
<feature type="domain" description="Protein kinase" evidence="3">
    <location>
        <begin position="142"/>
        <end position="402"/>
    </location>
</feature>
<dbReference type="PANTHER" id="PTHR44329">
    <property type="entry name" value="SERINE/THREONINE-PROTEIN KINASE TNNI3K-RELATED"/>
    <property type="match status" value="1"/>
</dbReference>
<dbReference type="GO" id="GO:0004674">
    <property type="term" value="F:protein serine/threonine kinase activity"/>
    <property type="evidence" value="ECO:0007669"/>
    <property type="project" value="TreeGrafter"/>
</dbReference>
<evidence type="ECO:0000313" key="5">
    <source>
        <dbReference type="Proteomes" id="UP000018888"/>
    </source>
</evidence>
<dbReference type="PROSITE" id="PS50011">
    <property type="entry name" value="PROTEIN_KINASE_DOM"/>
    <property type="match status" value="1"/>
</dbReference>
<dbReference type="SUPFAM" id="SSF56112">
    <property type="entry name" value="Protein kinase-like (PK-like)"/>
    <property type="match status" value="1"/>
</dbReference>
<dbReference type="GO" id="GO:0005524">
    <property type="term" value="F:ATP binding"/>
    <property type="evidence" value="ECO:0007669"/>
    <property type="project" value="UniProtKB-UniRule"/>
</dbReference>
<proteinExistence type="predicted"/>
<feature type="binding site" evidence="1">
    <location>
        <position position="172"/>
    </location>
    <ligand>
        <name>ATP</name>
        <dbReference type="ChEBI" id="CHEBI:30616"/>
    </ligand>
</feature>
<gene>
    <name evidence="4" type="ORF">GLOIN_2v1835979</name>
</gene>